<sequence>MPYEELNEKIRNEANDLLNALGLMKILNQYGQPCVHGSYSLNLMTWRDLDIYLEDNEMSVSKFFDLGKDLAHSLNPSKMNYRNEWNGVSPHLPRGLYWGIYTTILNNDWKIDVWALESTQFKQKQEQFAALQSKVNETNRPIILALKNYLHRHPDYRKKFFSVDIYEAVFEGIKSTEQFSLWLENNRGLKYLF</sequence>
<keyword evidence="2" id="KW-1185">Reference proteome</keyword>
<protein>
    <recommendedName>
        <fullName evidence="3">Nucleotidyltransferase family protein</fullName>
    </recommendedName>
</protein>
<accession>A0ABW3D728</accession>
<evidence type="ECO:0000313" key="2">
    <source>
        <dbReference type="Proteomes" id="UP001597120"/>
    </source>
</evidence>
<evidence type="ECO:0000313" key="1">
    <source>
        <dbReference type="EMBL" id="MFD0868514.1"/>
    </source>
</evidence>
<name>A0ABW3D728_9BACL</name>
<gene>
    <name evidence="1" type="ORF">ACFQ03_05090</name>
</gene>
<dbReference type="EMBL" id="JBHTIU010000013">
    <property type="protein sequence ID" value="MFD0868514.1"/>
    <property type="molecule type" value="Genomic_DNA"/>
</dbReference>
<comment type="caution">
    <text evidence="1">The sequence shown here is derived from an EMBL/GenBank/DDBJ whole genome shotgun (WGS) entry which is preliminary data.</text>
</comment>
<dbReference type="Proteomes" id="UP001597120">
    <property type="component" value="Unassembled WGS sequence"/>
</dbReference>
<evidence type="ECO:0008006" key="3">
    <source>
        <dbReference type="Google" id="ProtNLM"/>
    </source>
</evidence>
<dbReference type="RefSeq" id="WP_379286538.1">
    <property type="nucleotide sequence ID" value="NZ_JBHTIU010000013.1"/>
</dbReference>
<organism evidence="1 2">
    <name type="scientific">Paenibacillus residui</name>
    <dbReference type="NCBI Taxonomy" id="629724"/>
    <lineage>
        <taxon>Bacteria</taxon>
        <taxon>Bacillati</taxon>
        <taxon>Bacillota</taxon>
        <taxon>Bacilli</taxon>
        <taxon>Bacillales</taxon>
        <taxon>Paenibacillaceae</taxon>
        <taxon>Paenibacillus</taxon>
    </lineage>
</organism>
<reference evidence="2" key="1">
    <citation type="journal article" date="2019" name="Int. J. Syst. Evol. Microbiol.">
        <title>The Global Catalogue of Microorganisms (GCM) 10K type strain sequencing project: providing services to taxonomists for standard genome sequencing and annotation.</title>
        <authorList>
            <consortium name="The Broad Institute Genomics Platform"/>
            <consortium name="The Broad Institute Genome Sequencing Center for Infectious Disease"/>
            <person name="Wu L."/>
            <person name="Ma J."/>
        </authorList>
    </citation>
    <scope>NUCLEOTIDE SEQUENCE [LARGE SCALE GENOMIC DNA]</scope>
    <source>
        <strain evidence="2">CCUG 57263</strain>
    </source>
</reference>
<proteinExistence type="predicted"/>